<dbReference type="Proteomes" id="UP000633136">
    <property type="component" value="Unassembled WGS sequence"/>
</dbReference>
<comment type="caution">
    <text evidence="2">The sequence shown here is derived from an EMBL/GenBank/DDBJ whole genome shotgun (WGS) entry which is preliminary data.</text>
</comment>
<evidence type="ECO:0000313" key="2">
    <source>
        <dbReference type="EMBL" id="GGE68685.1"/>
    </source>
</evidence>
<accession>A0A917ATB8</accession>
<dbReference type="EMBL" id="BMIS01000005">
    <property type="protein sequence ID" value="GGE68685.1"/>
    <property type="molecule type" value="Genomic_DNA"/>
</dbReference>
<keyword evidence="1" id="KW-0472">Membrane</keyword>
<name>A0A917ATB8_9MICC</name>
<protein>
    <submittedName>
        <fullName evidence="2">Uncharacterized protein</fullName>
    </submittedName>
</protein>
<keyword evidence="3" id="KW-1185">Reference proteome</keyword>
<evidence type="ECO:0000313" key="3">
    <source>
        <dbReference type="Proteomes" id="UP000633136"/>
    </source>
</evidence>
<reference evidence="2" key="2">
    <citation type="submission" date="2020-09" db="EMBL/GenBank/DDBJ databases">
        <authorList>
            <person name="Sun Q."/>
            <person name="Zhou Y."/>
        </authorList>
    </citation>
    <scope>NUCLEOTIDE SEQUENCE</scope>
    <source>
        <strain evidence="2">CGMCC 1.15388</strain>
    </source>
</reference>
<reference evidence="2" key="1">
    <citation type="journal article" date="2014" name="Int. J. Syst. Evol. Microbiol.">
        <title>Complete genome sequence of Corynebacterium casei LMG S-19264T (=DSM 44701T), isolated from a smear-ripened cheese.</title>
        <authorList>
            <consortium name="US DOE Joint Genome Institute (JGI-PGF)"/>
            <person name="Walter F."/>
            <person name="Albersmeier A."/>
            <person name="Kalinowski J."/>
            <person name="Ruckert C."/>
        </authorList>
    </citation>
    <scope>NUCLEOTIDE SEQUENCE</scope>
    <source>
        <strain evidence="2">CGMCC 1.15388</strain>
    </source>
</reference>
<dbReference type="AlphaFoldDB" id="A0A917ATB8"/>
<proteinExistence type="predicted"/>
<sequence>MITMAPVSAVAMPGMRGVIMLMLVVAVGRVPLGGLSCRVHRMPMVRLRVVVAFLGGVRHVGAVTVA</sequence>
<organism evidence="2 3">
    <name type="scientific">Nesterenkonia cremea</name>
    <dbReference type="NCBI Taxonomy" id="1882340"/>
    <lineage>
        <taxon>Bacteria</taxon>
        <taxon>Bacillati</taxon>
        <taxon>Actinomycetota</taxon>
        <taxon>Actinomycetes</taxon>
        <taxon>Micrococcales</taxon>
        <taxon>Micrococcaceae</taxon>
        <taxon>Nesterenkonia</taxon>
    </lineage>
</organism>
<feature type="transmembrane region" description="Helical" evidence="1">
    <location>
        <begin position="18"/>
        <end position="39"/>
    </location>
</feature>
<gene>
    <name evidence="2" type="ORF">GCM10011401_15090</name>
</gene>
<keyword evidence="1" id="KW-0812">Transmembrane</keyword>
<evidence type="ECO:0000256" key="1">
    <source>
        <dbReference type="SAM" id="Phobius"/>
    </source>
</evidence>
<keyword evidence="1" id="KW-1133">Transmembrane helix</keyword>